<feature type="disulfide bond" evidence="6">
    <location>
        <begin position="93"/>
        <end position="98"/>
    </location>
</feature>
<evidence type="ECO:0000256" key="5">
    <source>
        <dbReference type="PIRSR" id="PIRSR601461-1"/>
    </source>
</evidence>
<dbReference type="PRINTS" id="PR00792">
    <property type="entry name" value="PEPSIN"/>
</dbReference>
<feature type="chain" id="PRO_5031463166" description="Peptidase A1 domain-containing protein" evidence="8">
    <location>
        <begin position="26"/>
        <end position="460"/>
    </location>
</feature>
<feature type="active site" evidence="5">
    <location>
        <position position="80"/>
    </location>
</feature>
<sequence>MLPSGASVALPAAAALAVLISQVTGLRPRPATAVSVAVPMESHMVRITQSEDPLIWIIAAVYVANVTVGSPPQHFRVIVDTGSVHLWLPAEDCDETPCLLHRHYSAQDSRSSKPTSGVRYSTTFASGRMAGTPVRDRVCLVPGVCADMHFLVADEVSDFPFTNLPVDGILGLGPYPPSDAVVSASALEFQRQAGLGTFAVCLGELSQSRPGVGQVFFAKDASELPLFRIATGKVTWAPLAPESEDKGYWLLKVLSVRVGDRTILACASTPSADSAGCRAAVDTGSGSIMGPEAPVLSIQTAIGAKEDCSNVASLPPVHFELQGAEGPFTLSMVAKDYVTEFDQLCSAEFWPLNMSKNDVWVLGQVAIRRHVSVYDLAERRVGFVRRVADSRCGVGREVQHQSHGADAAAAAAQVQGIGFTVAAEKRLPLEPGMRADGRRAPRMRRNSLRPDGTEADEVVV</sequence>
<keyword evidence="2" id="KW-0645">Protease</keyword>
<evidence type="ECO:0000256" key="6">
    <source>
        <dbReference type="PIRSR" id="PIRSR601461-2"/>
    </source>
</evidence>
<dbReference type="InterPro" id="IPR033121">
    <property type="entry name" value="PEPTIDASE_A1"/>
</dbReference>
<evidence type="ECO:0000256" key="3">
    <source>
        <dbReference type="ARBA" id="ARBA00022750"/>
    </source>
</evidence>
<dbReference type="Pfam" id="PF00026">
    <property type="entry name" value="Asp"/>
    <property type="match status" value="1"/>
</dbReference>
<keyword evidence="3" id="KW-0064">Aspartyl protease</keyword>
<dbReference type="InterPro" id="IPR021109">
    <property type="entry name" value="Peptidase_aspartic_dom_sf"/>
</dbReference>
<evidence type="ECO:0000313" key="10">
    <source>
        <dbReference type="EMBL" id="CAE4582783.1"/>
    </source>
</evidence>
<evidence type="ECO:0000256" key="7">
    <source>
        <dbReference type="SAM" id="MobiDB-lite"/>
    </source>
</evidence>
<evidence type="ECO:0000259" key="9">
    <source>
        <dbReference type="PROSITE" id="PS51767"/>
    </source>
</evidence>
<dbReference type="AlphaFoldDB" id="A0A7S4UPX4"/>
<organism evidence="10">
    <name type="scientific">Alexandrium monilatum</name>
    <dbReference type="NCBI Taxonomy" id="311494"/>
    <lineage>
        <taxon>Eukaryota</taxon>
        <taxon>Sar</taxon>
        <taxon>Alveolata</taxon>
        <taxon>Dinophyceae</taxon>
        <taxon>Gonyaulacales</taxon>
        <taxon>Pyrocystaceae</taxon>
        <taxon>Alexandrium</taxon>
    </lineage>
</organism>
<keyword evidence="6" id="KW-1015">Disulfide bond</keyword>
<feature type="active site" evidence="5">
    <location>
        <position position="282"/>
    </location>
</feature>
<dbReference type="PROSITE" id="PS51767">
    <property type="entry name" value="PEPTIDASE_A1"/>
    <property type="match status" value="1"/>
</dbReference>
<dbReference type="GO" id="GO:0006508">
    <property type="term" value="P:proteolysis"/>
    <property type="evidence" value="ECO:0007669"/>
    <property type="project" value="UniProtKB-KW"/>
</dbReference>
<dbReference type="GO" id="GO:0005764">
    <property type="term" value="C:lysosome"/>
    <property type="evidence" value="ECO:0007669"/>
    <property type="project" value="TreeGrafter"/>
</dbReference>
<proteinExistence type="inferred from homology"/>
<protein>
    <recommendedName>
        <fullName evidence="9">Peptidase A1 domain-containing protein</fullName>
    </recommendedName>
</protein>
<keyword evidence="8" id="KW-0732">Signal</keyword>
<dbReference type="EMBL" id="HBNR01029357">
    <property type="protein sequence ID" value="CAE4582783.1"/>
    <property type="molecule type" value="Transcribed_RNA"/>
</dbReference>
<keyword evidence="4" id="KW-0378">Hydrolase</keyword>
<dbReference type="PANTHER" id="PTHR47966:SF51">
    <property type="entry name" value="BETA-SITE APP-CLEAVING ENZYME, ISOFORM A-RELATED"/>
    <property type="match status" value="1"/>
</dbReference>
<dbReference type="InterPro" id="IPR001461">
    <property type="entry name" value="Aspartic_peptidase_A1"/>
</dbReference>
<dbReference type="SUPFAM" id="SSF50630">
    <property type="entry name" value="Acid proteases"/>
    <property type="match status" value="1"/>
</dbReference>
<evidence type="ECO:0000256" key="1">
    <source>
        <dbReference type="ARBA" id="ARBA00007447"/>
    </source>
</evidence>
<gene>
    <name evidence="10" type="ORF">AMON00008_LOCUS20003</name>
</gene>
<dbReference type="GO" id="GO:0004190">
    <property type="term" value="F:aspartic-type endopeptidase activity"/>
    <property type="evidence" value="ECO:0007669"/>
    <property type="project" value="UniProtKB-KW"/>
</dbReference>
<dbReference type="PANTHER" id="PTHR47966">
    <property type="entry name" value="BETA-SITE APP-CLEAVING ENZYME, ISOFORM A-RELATED"/>
    <property type="match status" value="1"/>
</dbReference>
<evidence type="ECO:0000256" key="8">
    <source>
        <dbReference type="SAM" id="SignalP"/>
    </source>
</evidence>
<evidence type="ECO:0000256" key="2">
    <source>
        <dbReference type="ARBA" id="ARBA00022670"/>
    </source>
</evidence>
<dbReference type="InterPro" id="IPR034164">
    <property type="entry name" value="Pepsin-like_dom"/>
</dbReference>
<dbReference type="CDD" id="cd05471">
    <property type="entry name" value="pepsin_like"/>
    <property type="match status" value="1"/>
</dbReference>
<feature type="domain" description="Peptidase A1" evidence="9">
    <location>
        <begin position="62"/>
        <end position="384"/>
    </location>
</feature>
<name>A0A7S4UPX4_9DINO</name>
<dbReference type="Gene3D" id="2.40.70.10">
    <property type="entry name" value="Acid Proteases"/>
    <property type="match status" value="2"/>
</dbReference>
<accession>A0A7S4UPX4</accession>
<evidence type="ECO:0000256" key="4">
    <source>
        <dbReference type="ARBA" id="ARBA00022801"/>
    </source>
</evidence>
<feature type="signal peptide" evidence="8">
    <location>
        <begin position="1"/>
        <end position="25"/>
    </location>
</feature>
<reference evidence="10" key="1">
    <citation type="submission" date="2021-01" db="EMBL/GenBank/DDBJ databases">
        <authorList>
            <person name="Corre E."/>
            <person name="Pelletier E."/>
            <person name="Niang G."/>
            <person name="Scheremetjew M."/>
            <person name="Finn R."/>
            <person name="Kale V."/>
            <person name="Holt S."/>
            <person name="Cochrane G."/>
            <person name="Meng A."/>
            <person name="Brown T."/>
            <person name="Cohen L."/>
        </authorList>
    </citation>
    <scope>NUCLEOTIDE SEQUENCE</scope>
    <source>
        <strain evidence="10">CCMP3105</strain>
    </source>
</reference>
<feature type="region of interest" description="Disordered" evidence="7">
    <location>
        <begin position="432"/>
        <end position="460"/>
    </location>
</feature>
<comment type="similarity">
    <text evidence="1">Belongs to the peptidase A1 family.</text>
</comment>